<sequence length="86" mass="9863">MNASELVVVLWHDGLHDLYNATPRDRNIVKDHDFALSGIEMFVNQADTDTFKDIMLVEQLTEVLTWSRLLVKSYQLIQCEAPNKGT</sequence>
<name>A0AAN7Z674_9PEZI</name>
<gene>
    <name evidence="1" type="ORF">RRF57_005677</name>
</gene>
<reference evidence="1 2" key="1">
    <citation type="submission" date="2023-10" db="EMBL/GenBank/DDBJ databases">
        <title>Draft genome sequence of Xylaria bambusicola isolate GMP-LS, the root and basal stem rot pathogen of sugarcane in Indonesia.</title>
        <authorList>
            <person name="Selvaraj P."/>
            <person name="Muralishankar V."/>
            <person name="Muruganantham S."/>
            <person name="Sp S."/>
            <person name="Haryani S."/>
            <person name="Lau K.J.X."/>
            <person name="Naqvi N.I."/>
        </authorList>
    </citation>
    <scope>NUCLEOTIDE SEQUENCE [LARGE SCALE GENOMIC DNA]</scope>
    <source>
        <strain evidence="1">GMP-LS</strain>
    </source>
</reference>
<evidence type="ECO:0000313" key="2">
    <source>
        <dbReference type="Proteomes" id="UP001305414"/>
    </source>
</evidence>
<organism evidence="1 2">
    <name type="scientific">Xylaria bambusicola</name>
    <dbReference type="NCBI Taxonomy" id="326684"/>
    <lineage>
        <taxon>Eukaryota</taxon>
        <taxon>Fungi</taxon>
        <taxon>Dikarya</taxon>
        <taxon>Ascomycota</taxon>
        <taxon>Pezizomycotina</taxon>
        <taxon>Sordariomycetes</taxon>
        <taxon>Xylariomycetidae</taxon>
        <taxon>Xylariales</taxon>
        <taxon>Xylariaceae</taxon>
        <taxon>Xylaria</taxon>
    </lineage>
</organism>
<keyword evidence="2" id="KW-1185">Reference proteome</keyword>
<protein>
    <submittedName>
        <fullName evidence="1">Uncharacterized protein</fullName>
    </submittedName>
</protein>
<comment type="caution">
    <text evidence="1">The sequence shown here is derived from an EMBL/GenBank/DDBJ whole genome shotgun (WGS) entry which is preliminary data.</text>
</comment>
<dbReference type="EMBL" id="JAWHQM010000013">
    <property type="protein sequence ID" value="KAK5629962.1"/>
    <property type="molecule type" value="Genomic_DNA"/>
</dbReference>
<proteinExistence type="predicted"/>
<dbReference type="Proteomes" id="UP001305414">
    <property type="component" value="Unassembled WGS sequence"/>
</dbReference>
<accession>A0AAN7Z674</accession>
<evidence type="ECO:0000313" key="1">
    <source>
        <dbReference type="EMBL" id="KAK5629962.1"/>
    </source>
</evidence>
<dbReference type="AlphaFoldDB" id="A0AAN7Z674"/>